<dbReference type="Pfam" id="PF02401">
    <property type="entry name" value="LYTB"/>
    <property type="match status" value="1"/>
</dbReference>
<feature type="binding site" evidence="6">
    <location>
        <position position="222"/>
    </location>
    <ligand>
        <name>isopentenyl diphosphate</name>
        <dbReference type="ChEBI" id="CHEBI:128769"/>
    </ligand>
</feature>
<dbReference type="FunFam" id="2.40.50.140:FF:000051">
    <property type="entry name" value="RNA-binding transcriptional accessory protein"/>
    <property type="match status" value="1"/>
</dbReference>
<evidence type="ECO:0000313" key="8">
    <source>
        <dbReference type="EMBL" id="TCT15001.1"/>
    </source>
</evidence>
<dbReference type="NCBIfam" id="NF000907">
    <property type="entry name" value="PRK00087.1"/>
    <property type="match status" value="1"/>
</dbReference>
<dbReference type="UniPathway" id="UPA00059">
    <property type="reaction ID" value="UER00105"/>
</dbReference>
<feature type="binding site" evidence="6">
    <location>
        <position position="96"/>
    </location>
    <ligand>
        <name>[4Fe-4S] cluster</name>
        <dbReference type="ChEBI" id="CHEBI:49883"/>
    </ligand>
</feature>
<feature type="binding site" evidence="6">
    <location>
        <position position="221"/>
    </location>
    <ligand>
        <name>dimethylallyl diphosphate</name>
        <dbReference type="ChEBI" id="CHEBI:57623"/>
    </ligand>
</feature>
<feature type="binding site" evidence="6">
    <location>
        <position position="222"/>
    </location>
    <ligand>
        <name>(2E)-4-hydroxy-3-methylbut-2-enyl diphosphate</name>
        <dbReference type="ChEBI" id="CHEBI:128753"/>
    </ligand>
</feature>
<dbReference type="EC" id="1.17.7.4" evidence="6"/>
<evidence type="ECO:0000256" key="6">
    <source>
        <dbReference type="HAMAP-Rule" id="MF_00191"/>
    </source>
</evidence>
<feature type="binding site" evidence="6">
    <location>
        <position position="164"/>
    </location>
    <ligand>
        <name>(2E)-4-hydroxy-3-methylbut-2-enyl diphosphate</name>
        <dbReference type="ChEBI" id="CHEBI:128753"/>
    </ligand>
</feature>
<dbReference type="NCBIfam" id="NF005208">
    <property type="entry name" value="PRK06676.1"/>
    <property type="match status" value="1"/>
</dbReference>
<dbReference type="Pfam" id="PF00575">
    <property type="entry name" value="S1"/>
    <property type="match status" value="4"/>
</dbReference>
<evidence type="ECO:0000256" key="3">
    <source>
        <dbReference type="ARBA" id="ARBA00023004"/>
    </source>
</evidence>
<dbReference type="GO" id="GO:0051745">
    <property type="term" value="F:4-hydroxy-3-methylbut-2-enyl diphosphate reductase activity"/>
    <property type="evidence" value="ECO:0007669"/>
    <property type="project" value="UniProtKB-UniRule"/>
</dbReference>
<keyword evidence="4 6" id="KW-0411">Iron-sulfur</keyword>
<dbReference type="NCBIfam" id="TIGR00216">
    <property type="entry name" value="ispH_lytB"/>
    <property type="match status" value="1"/>
</dbReference>
<comment type="caution">
    <text evidence="8">The sequence shown here is derived from an EMBL/GenBank/DDBJ whole genome shotgun (WGS) entry which is preliminary data.</text>
</comment>
<evidence type="ECO:0000256" key="2">
    <source>
        <dbReference type="ARBA" id="ARBA00022723"/>
    </source>
</evidence>
<evidence type="ECO:0000313" key="9">
    <source>
        <dbReference type="Proteomes" id="UP000294902"/>
    </source>
</evidence>
<dbReference type="PROSITE" id="PS50126">
    <property type="entry name" value="S1"/>
    <property type="match status" value="4"/>
</dbReference>
<dbReference type="GO" id="GO:0051539">
    <property type="term" value="F:4 iron, 4 sulfur cluster binding"/>
    <property type="evidence" value="ECO:0007669"/>
    <property type="project" value="UniProtKB-UniRule"/>
</dbReference>
<comment type="pathway">
    <text evidence="6">Isoprenoid biosynthesis; dimethylallyl diphosphate biosynthesis; dimethylallyl diphosphate from (2E)-4-hydroxy-3-methylbutenyl diphosphate: step 1/1.</text>
</comment>
<evidence type="ECO:0000256" key="1">
    <source>
        <dbReference type="ARBA" id="ARBA00022485"/>
    </source>
</evidence>
<feature type="binding site" evidence="6">
    <location>
        <position position="39"/>
    </location>
    <ligand>
        <name>isopentenyl diphosphate</name>
        <dbReference type="ChEBI" id="CHEBI:128769"/>
    </ligand>
</feature>
<dbReference type="InterPro" id="IPR003029">
    <property type="entry name" value="S1_domain"/>
</dbReference>
<dbReference type="GO" id="GO:0050992">
    <property type="term" value="P:dimethylallyl diphosphate biosynthetic process"/>
    <property type="evidence" value="ECO:0007669"/>
    <property type="project" value="UniProtKB-UniRule"/>
</dbReference>
<proteinExistence type="inferred from homology"/>
<dbReference type="Proteomes" id="UP000294902">
    <property type="component" value="Unassembled WGS sequence"/>
</dbReference>
<dbReference type="InterPro" id="IPR003451">
    <property type="entry name" value="LytB/IspH"/>
</dbReference>
<feature type="binding site" evidence="6">
    <location>
        <position position="124"/>
    </location>
    <ligand>
        <name>dimethylallyl diphosphate</name>
        <dbReference type="ChEBI" id="CHEBI:57623"/>
    </ligand>
</feature>
<feature type="domain" description="S1 motif" evidence="7">
    <location>
        <begin position="389"/>
        <end position="455"/>
    </location>
</feature>
<comment type="catalytic activity">
    <reaction evidence="6">
        <text>dimethylallyl diphosphate + 2 oxidized [2Fe-2S]-[ferredoxin] + H2O = (2E)-4-hydroxy-3-methylbut-2-enyl diphosphate + 2 reduced [2Fe-2S]-[ferredoxin] + 2 H(+)</text>
        <dbReference type="Rhea" id="RHEA:24825"/>
        <dbReference type="Rhea" id="RHEA-COMP:10000"/>
        <dbReference type="Rhea" id="RHEA-COMP:10001"/>
        <dbReference type="ChEBI" id="CHEBI:15377"/>
        <dbReference type="ChEBI" id="CHEBI:15378"/>
        <dbReference type="ChEBI" id="CHEBI:33737"/>
        <dbReference type="ChEBI" id="CHEBI:33738"/>
        <dbReference type="ChEBI" id="CHEBI:57623"/>
        <dbReference type="ChEBI" id="CHEBI:128753"/>
        <dbReference type="EC" id="1.17.7.4"/>
    </reaction>
</comment>
<reference evidence="8 9" key="1">
    <citation type="submission" date="2019-03" db="EMBL/GenBank/DDBJ databases">
        <title>Genomic Encyclopedia of Type Strains, Phase IV (KMG-IV): sequencing the most valuable type-strain genomes for metagenomic binning, comparative biology and taxonomic classification.</title>
        <authorList>
            <person name="Goeker M."/>
        </authorList>
    </citation>
    <scope>NUCLEOTIDE SEQUENCE [LARGE SCALE GENOMIC DNA]</scope>
    <source>
        <strain evidence="8 9">DSM 24629</strain>
    </source>
</reference>
<comment type="catalytic activity">
    <reaction evidence="6">
        <text>isopentenyl diphosphate + 2 oxidized [2Fe-2S]-[ferredoxin] + H2O = (2E)-4-hydroxy-3-methylbut-2-enyl diphosphate + 2 reduced [2Fe-2S]-[ferredoxin] + 2 H(+)</text>
        <dbReference type="Rhea" id="RHEA:24488"/>
        <dbReference type="Rhea" id="RHEA-COMP:10000"/>
        <dbReference type="Rhea" id="RHEA-COMP:10001"/>
        <dbReference type="ChEBI" id="CHEBI:15377"/>
        <dbReference type="ChEBI" id="CHEBI:15378"/>
        <dbReference type="ChEBI" id="CHEBI:33737"/>
        <dbReference type="ChEBI" id="CHEBI:33738"/>
        <dbReference type="ChEBI" id="CHEBI:128753"/>
        <dbReference type="ChEBI" id="CHEBI:128769"/>
        <dbReference type="EC" id="1.17.7.4"/>
    </reaction>
</comment>
<keyword evidence="9" id="KW-1185">Reference proteome</keyword>
<feature type="binding site" evidence="6">
    <location>
        <position position="264"/>
    </location>
    <ligand>
        <name>(2E)-4-hydroxy-3-methylbut-2-enyl diphosphate</name>
        <dbReference type="ChEBI" id="CHEBI:128753"/>
    </ligand>
</feature>
<dbReference type="GO" id="GO:0019288">
    <property type="term" value="P:isopentenyl diphosphate biosynthetic process, methylerythritol 4-phosphate pathway"/>
    <property type="evidence" value="ECO:0007669"/>
    <property type="project" value="UniProtKB-UniRule"/>
</dbReference>
<dbReference type="CDD" id="cd04465">
    <property type="entry name" value="S1_RPS1_repeat_ec2_hs2"/>
    <property type="match status" value="1"/>
</dbReference>
<comment type="function">
    <text evidence="6">Catalyzes the conversion of 1-hydroxy-2-methyl-2-(E)-butenyl 4-diphosphate (HMBPP) into a mixture of isopentenyl diphosphate (IPP) and dimethylallyl diphosphate (DMAPP). Acts in the terminal step of the DOXP/MEP pathway for isoprenoid precursor biosynthesis.</text>
</comment>
<feature type="domain" description="S1 motif" evidence="7">
    <location>
        <begin position="302"/>
        <end position="371"/>
    </location>
</feature>
<feature type="domain" description="S1 motif" evidence="7">
    <location>
        <begin position="561"/>
        <end position="630"/>
    </location>
</feature>
<feature type="binding site" evidence="6">
    <location>
        <position position="74"/>
    </location>
    <ligand>
        <name>dimethylallyl diphosphate</name>
        <dbReference type="ChEBI" id="CHEBI:57623"/>
    </ligand>
</feature>
<evidence type="ECO:0000259" key="7">
    <source>
        <dbReference type="PROSITE" id="PS50126"/>
    </source>
</evidence>
<dbReference type="InterPro" id="IPR012340">
    <property type="entry name" value="NA-bd_OB-fold"/>
</dbReference>
<dbReference type="GO" id="GO:0016114">
    <property type="term" value="P:terpenoid biosynthetic process"/>
    <property type="evidence" value="ECO:0007669"/>
    <property type="project" value="UniProtKB-UniRule"/>
</dbReference>
<gene>
    <name evidence="6" type="primary">ispH</name>
    <name evidence="8" type="ORF">EDC18_104151</name>
</gene>
<dbReference type="PANTHER" id="PTHR30426">
    <property type="entry name" value="4-HYDROXY-3-METHYLBUT-2-ENYL DIPHOSPHATE REDUCTASE"/>
    <property type="match status" value="1"/>
</dbReference>
<feature type="binding site" evidence="6">
    <location>
        <position position="220"/>
    </location>
    <ligand>
        <name>dimethylallyl diphosphate</name>
        <dbReference type="ChEBI" id="CHEBI:57623"/>
    </ligand>
</feature>
<dbReference type="FunFam" id="2.40.50.140:FF:000103">
    <property type="entry name" value="protein RRP5 homolog"/>
    <property type="match status" value="1"/>
</dbReference>
<feature type="binding site" evidence="6">
    <location>
        <position position="264"/>
    </location>
    <ligand>
        <name>dimethylallyl diphosphate</name>
        <dbReference type="ChEBI" id="CHEBI:57623"/>
    </ligand>
</feature>
<dbReference type="GO" id="GO:0005737">
    <property type="term" value="C:cytoplasm"/>
    <property type="evidence" value="ECO:0007669"/>
    <property type="project" value="UniProtKB-ARBA"/>
</dbReference>
<protein>
    <recommendedName>
        <fullName evidence="6">4-hydroxy-3-methylbut-2-enyl diphosphate reductase</fullName>
        <shortName evidence="6">HMBPP reductase</shortName>
        <ecNumber evidence="6">1.17.7.4</ecNumber>
    </recommendedName>
</protein>
<dbReference type="SMART" id="SM00316">
    <property type="entry name" value="S1"/>
    <property type="match status" value="4"/>
</dbReference>
<feature type="binding site" evidence="6">
    <location>
        <position position="124"/>
    </location>
    <ligand>
        <name>(2E)-4-hydroxy-3-methylbut-2-enyl diphosphate</name>
        <dbReference type="ChEBI" id="CHEBI:128753"/>
    </ligand>
</feature>
<keyword evidence="6" id="KW-0414">Isoprene biosynthesis</keyword>
<dbReference type="RefSeq" id="WP_132251898.1">
    <property type="nucleotide sequence ID" value="NZ_SMAL01000004.1"/>
</dbReference>
<feature type="binding site" evidence="6">
    <location>
        <position position="192"/>
    </location>
    <ligand>
        <name>[4Fe-4S] cluster</name>
        <dbReference type="ChEBI" id="CHEBI:49883"/>
    </ligand>
</feature>
<dbReference type="CDD" id="cd05688">
    <property type="entry name" value="S1_RPS1_repeat_ec3"/>
    <property type="match status" value="1"/>
</dbReference>
<evidence type="ECO:0000256" key="5">
    <source>
        <dbReference type="ARBA" id="ARBA00025604"/>
    </source>
</evidence>
<feature type="binding site" evidence="6">
    <location>
        <position position="74"/>
    </location>
    <ligand>
        <name>isopentenyl diphosphate</name>
        <dbReference type="ChEBI" id="CHEBI:128769"/>
    </ligand>
</feature>
<feature type="domain" description="S1 motif" evidence="7">
    <location>
        <begin position="476"/>
        <end position="544"/>
    </location>
</feature>
<feature type="binding site" evidence="6">
    <location>
        <position position="74"/>
    </location>
    <ligand>
        <name>(2E)-4-hydroxy-3-methylbut-2-enyl diphosphate</name>
        <dbReference type="ChEBI" id="CHEBI:128753"/>
    </ligand>
</feature>
<dbReference type="EMBL" id="SMAL01000004">
    <property type="protein sequence ID" value="TCT15001.1"/>
    <property type="molecule type" value="Genomic_DNA"/>
</dbReference>
<feature type="binding site" evidence="6">
    <location>
        <position position="39"/>
    </location>
    <ligand>
        <name>(2E)-4-hydroxy-3-methylbut-2-enyl diphosphate</name>
        <dbReference type="ChEBI" id="CHEBI:128753"/>
    </ligand>
</feature>
<keyword evidence="6" id="KW-0560">Oxidoreductase</keyword>
<comment type="similarity">
    <text evidence="6">Belongs to the IspH family.</text>
</comment>
<dbReference type="CDD" id="cd05687">
    <property type="entry name" value="S1_RPS1_repeat_ec1_hs1"/>
    <property type="match status" value="1"/>
</dbReference>
<dbReference type="PANTHER" id="PTHR30426:SF0">
    <property type="entry name" value="4-HYDROXY-3-METHYLBUT-2-ENYL DIPHOSPHATE REDUCTASE"/>
    <property type="match status" value="1"/>
</dbReference>
<comment type="pathway">
    <text evidence="6">Isoprenoid biosynthesis; isopentenyl diphosphate biosynthesis via DXP pathway; isopentenyl diphosphate from 1-deoxy-D-xylulose 5-phosphate: step 6/6.</text>
</comment>
<feature type="binding site" evidence="6">
    <location>
        <position position="12"/>
    </location>
    <ligand>
        <name>[4Fe-4S] cluster</name>
        <dbReference type="ChEBI" id="CHEBI:49883"/>
    </ligand>
</feature>
<comment type="function">
    <text evidence="5">Binds mRNA; thus facilitating recognition of the initiation point. It is needed to translate mRNA with a short Shine-Dalgarno (SD) purine-rich sequence.</text>
</comment>
<dbReference type="CDD" id="cd13944">
    <property type="entry name" value="lytB_ispH"/>
    <property type="match status" value="1"/>
</dbReference>
<dbReference type="GO" id="GO:0003729">
    <property type="term" value="F:mRNA binding"/>
    <property type="evidence" value="ECO:0007669"/>
    <property type="project" value="UniProtKB-ARBA"/>
</dbReference>
<sequence length="642" mass="72124">MKIILAKSAGFCFGVDRAVKKAYEYSNLKNIYTLGPIIHNQQVVDDLNRNGIKVMESVEDIHTIVDGTLIIRSHGISQEVYNNAEVKFNKVLDATCPFVKRIHRIVKEHSKKDYRILIVGNKDHPEVAGIMGWSYSNPMVINSVEEANNLDIEVNNKICVVAQTTFNTNKFEEIVEIVRKKVYDVIVFNTICSATNQRQSEALQIAKKVNKMIVIGGRHSSNTQKLYEICKNECQNTYHIETVNDIDFKEFKPDDIVGITAGASTPNNIIEEVIFKMTHNDHDNENSFEKLLEESLFSIHNGKIVKGKVIAVSENEVILNIGFKSDGIITRQEFSNYPNVDLRTLVNIGDELEAKVIKVNDGDGQVLLTYKRLAAEKGYKRIEDAANSKEVLVEKVAEVLPSGVVVIVDEARVFIPASLVSDQFESDLKSYLNKEIEFQIIEYNPKRRRIIGSRKQLLKAERQKKQKELFGTIEKGAIVEGRVKNVTDFGAFIDLGGADGLLHISEMSWGRIQNPGKVLKVDETVKVLVKDIDKDSKKISLSLKFPNENPWEKASEKFAVGTVVTGKVARMTEFGAFVEIQPGVDALLHVSQISKDHIEKPSDALKIGQEVTAEIIDFKEEDKKISLSIKSMEEKQSETTEA</sequence>
<feature type="binding site" evidence="6">
    <location>
        <position position="39"/>
    </location>
    <ligand>
        <name>dimethylallyl diphosphate</name>
        <dbReference type="ChEBI" id="CHEBI:57623"/>
    </ligand>
</feature>
<dbReference type="Gene3D" id="3.40.1010.20">
    <property type="entry name" value="4-hydroxy-3-methylbut-2-enyl diphosphate reductase, catalytic domain"/>
    <property type="match status" value="2"/>
</dbReference>
<feature type="active site" description="Proton donor" evidence="6">
    <location>
        <position position="126"/>
    </location>
</feature>
<comment type="cofactor">
    <cofactor evidence="6">
        <name>[4Fe-4S] cluster</name>
        <dbReference type="ChEBI" id="CHEBI:49883"/>
    </cofactor>
    <text evidence="6">Binds 1 [4Fe-4S] cluster per subunit.</text>
</comment>
<keyword evidence="2 6" id="KW-0479">Metal-binding</keyword>
<dbReference type="Gene3D" id="2.40.50.140">
    <property type="entry name" value="Nucleic acid-binding proteins"/>
    <property type="match status" value="4"/>
</dbReference>
<feature type="binding site" evidence="6">
    <location>
        <position position="264"/>
    </location>
    <ligand>
        <name>isopentenyl diphosphate</name>
        <dbReference type="ChEBI" id="CHEBI:128769"/>
    </ligand>
</feature>
<feature type="binding site" evidence="6">
    <location>
        <position position="221"/>
    </location>
    <ligand>
        <name>(2E)-4-hydroxy-3-methylbut-2-enyl diphosphate</name>
        <dbReference type="ChEBI" id="CHEBI:128753"/>
    </ligand>
</feature>
<dbReference type="OrthoDB" id="9804077at2"/>
<organism evidence="8 9">
    <name type="scientific">Natranaerovirga pectinivora</name>
    <dbReference type="NCBI Taxonomy" id="682400"/>
    <lineage>
        <taxon>Bacteria</taxon>
        <taxon>Bacillati</taxon>
        <taxon>Bacillota</taxon>
        <taxon>Clostridia</taxon>
        <taxon>Lachnospirales</taxon>
        <taxon>Natranaerovirgaceae</taxon>
        <taxon>Natranaerovirga</taxon>
    </lineage>
</organism>
<feature type="binding site" evidence="6">
    <location>
        <position position="221"/>
    </location>
    <ligand>
        <name>isopentenyl diphosphate</name>
        <dbReference type="ChEBI" id="CHEBI:128769"/>
    </ligand>
</feature>
<feature type="binding site" evidence="6">
    <location>
        <position position="220"/>
    </location>
    <ligand>
        <name>(2E)-4-hydroxy-3-methylbut-2-enyl diphosphate</name>
        <dbReference type="ChEBI" id="CHEBI:128753"/>
    </ligand>
</feature>
<dbReference type="NCBIfam" id="NF002187">
    <property type="entry name" value="PRK01045.1-1"/>
    <property type="match status" value="1"/>
</dbReference>
<dbReference type="GO" id="GO:0046872">
    <property type="term" value="F:metal ion binding"/>
    <property type="evidence" value="ECO:0007669"/>
    <property type="project" value="UniProtKB-KW"/>
</dbReference>
<feature type="binding site" evidence="6">
    <location>
        <position position="222"/>
    </location>
    <ligand>
        <name>dimethylallyl diphosphate</name>
        <dbReference type="ChEBI" id="CHEBI:57623"/>
    </ligand>
</feature>
<accession>A0A4V2V0A8</accession>
<feature type="binding site" evidence="6">
    <location>
        <position position="124"/>
    </location>
    <ligand>
        <name>isopentenyl diphosphate</name>
        <dbReference type="ChEBI" id="CHEBI:128769"/>
    </ligand>
</feature>
<name>A0A4V2V0A8_9FIRM</name>
<dbReference type="HAMAP" id="MF_00191">
    <property type="entry name" value="IspH"/>
    <property type="match status" value="1"/>
</dbReference>
<feature type="binding site" evidence="6">
    <location>
        <position position="220"/>
    </location>
    <ligand>
        <name>isopentenyl diphosphate</name>
        <dbReference type="ChEBI" id="CHEBI:128769"/>
    </ligand>
</feature>
<keyword evidence="3 6" id="KW-0408">Iron</keyword>
<dbReference type="AlphaFoldDB" id="A0A4V2V0A8"/>
<dbReference type="SUPFAM" id="SSF50249">
    <property type="entry name" value="Nucleic acid-binding proteins"/>
    <property type="match status" value="4"/>
</dbReference>
<dbReference type="UniPathway" id="UPA00056">
    <property type="reaction ID" value="UER00097"/>
</dbReference>
<evidence type="ECO:0000256" key="4">
    <source>
        <dbReference type="ARBA" id="ARBA00023014"/>
    </source>
</evidence>
<dbReference type="PRINTS" id="PR00681">
    <property type="entry name" value="RIBOSOMALS1"/>
</dbReference>
<dbReference type="Gene3D" id="3.40.50.11270">
    <property type="match status" value="1"/>
</dbReference>
<dbReference type="InterPro" id="IPR035104">
    <property type="entry name" value="Ribosomal_protein_S1-like"/>
</dbReference>
<keyword evidence="1 6" id="KW-0004">4Fe-4S</keyword>